<evidence type="ECO:0000313" key="2">
    <source>
        <dbReference type="EMBL" id="TLX20935.1"/>
    </source>
</evidence>
<comment type="caution">
    <text evidence="2">The sequence shown here is derived from an EMBL/GenBank/DDBJ whole genome shotgun (WGS) entry which is preliminary data.</text>
</comment>
<keyword evidence="1" id="KW-0472">Membrane</keyword>
<dbReference type="PANTHER" id="PTHR40278">
    <property type="entry name" value="DNA UTILIZATION PROTEIN HOFN"/>
    <property type="match status" value="1"/>
</dbReference>
<dbReference type="Proteomes" id="UP000308508">
    <property type="component" value="Unassembled WGS sequence"/>
</dbReference>
<evidence type="ECO:0000313" key="3">
    <source>
        <dbReference type="Proteomes" id="UP000308508"/>
    </source>
</evidence>
<proteinExistence type="predicted"/>
<feature type="transmembrane region" description="Helical" evidence="1">
    <location>
        <begin position="245"/>
        <end position="265"/>
    </location>
</feature>
<dbReference type="Gene3D" id="3.30.420.380">
    <property type="match status" value="1"/>
</dbReference>
<gene>
    <name evidence="2" type="ORF">E5S66_12070</name>
</gene>
<keyword evidence="1" id="KW-1133">Transmembrane helix</keyword>
<dbReference type="EMBL" id="SROY01000006">
    <property type="protein sequence ID" value="TLX20935.1"/>
    <property type="molecule type" value="Genomic_DNA"/>
</dbReference>
<sequence length="408" mass="43746">MGAVRDGRWSCGWGAAVCRVRRTRHCIGPRGNREVSTAALRWPWPGSGLRGFLSWWRAGLLAWLPARLRRALAAGDDRLLLRPDAGELGLELQQAGELRRLASLPLPLAAAVDPLADLLRERAIGMPRWLLLPGACGLRRGLLLPAAARERLRDVLAFEIERQTPFAATDVLFDGRVLALRGDGQLQVELVVVPRQQLAAATAGLGGQGERLAGVDLADEAGHPLGVNLLPPAQRHALRDPWRRWNWLLALAALLALALGMGQLLDNRRAAADALHAEMASREAGARALSAQRQRLQDGMEGAAYLRAQRAARPSSVELLDALAQRLPEGTWLEKVSVEGDQLTLIGLSNQAAALVGKLEGAPQWSAPALSGALQQDPRLRVDRFTLVAKLATAAAPPAANAPAGGVR</sequence>
<dbReference type="InterPro" id="IPR052534">
    <property type="entry name" value="Extracell_DNA_Util/SecSys_Comp"/>
</dbReference>
<dbReference type="InterPro" id="IPR043129">
    <property type="entry name" value="ATPase_NBD"/>
</dbReference>
<name>A0A5R9PBT5_9GAMM</name>
<dbReference type="InterPro" id="IPR007813">
    <property type="entry name" value="PilN"/>
</dbReference>
<dbReference type="SUPFAM" id="SSF53067">
    <property type="entry name" value="Actin-like ATPase domain"/>
    <property type="match status" value="1"/>
</dbReference>
<keyword evidence="1" id="KW-0812">Transmembrane</keyword>
<keyword evidence="3" id="KW-1185">Reference proteome</keyword>
<dbReference type="PANTHER" id="PTHR40278:SF1">
    <property type="entry name" value="DNA UTILIZATION PROTEIN HOFN"/>
    <property type="match status" value="1"/>
</dbReference>
<dbReference type="AlphaFoldDB" id="A0A5R9PBT5"/>
<protein>
    <submittedName>
        <fullName evidence="2">General secretion pathway protein GspL</fullName>
    </submittedName>
</protein>
<accession>A0A5R9PBT5</accession>
<evidence type="ECO:0000256" key="1">
    <source>
        <dbReference type="SAM" id="Phobius"/>
    </source>
</evidence>
<reference evidence="2 3" key="1">
    <citation type="submission" date="2019-04" db="EMBL/GenBank/DDBJ databases">
        <authorList>
            <person name="Grouzdev D.S."/>
            <person name="Nazina T.N."/>
        </authorList>
    </citation>
    <scope>NUCLEOTIDE SEQUENCE [LARGE SCALE GENOMIC DNA]</scope>
    <source>
        <strain evidence="2 3">SHC 3-19</strain>
    </source>
</reference>
<dbReference type="STRING" id="1123377.GCA_000423885_01608"/>
<dbReference type="Pfam" id="PF05137">
    <property type="entry name" value="PilN"/>
    <property type="match status" value="1"/>
</dbReference>
<organism evidence="2 3">
    <name type="scientific">Thermomonas fusca</name>
    <dbReference type="NCBI Taxonomy" id="215690"/>
    <lineage>
        <taxon>Bacteria</taxon>
        <taxon>Pseudomonadati</taxon>
        <taxon>Pseudomonadota</taxon>
        <taxon>Gammaproteobacteria</taxon>
        <taxon>Lysobacterales</taxon>
        <taxon>Lysobacteraceae</taxon>
        <taxon>Thermomonas</taxon>
    </lineage>
</organism>